<accession>A0A0C3QW50</accession>
<feature type="region of interest" description="Disordered" evidence="1">
    <location>
        <begin position="156"/>
        <end position="242"/>
    </location>
</feature>
<dbReference type="EMBL" id="KN822950">
    <property type="protein sequence ID" value="KIO33049.1"/>
    <property type="molecule type" value="Genomic_DNA"/>
</dbReference>
<evidence type="ECO:0000313" key="2">
    <source>
        <dbReference type="EMBL" id="KIO33049.1"/>
    </source>
</evidence>
<feature type="region of interest" description="Disordered" evidence="1">
    <location>
        <begin position="11"/>
        <end position="30"/>
    </location>
</feature>
<dbReference type="HOGENOM" id="CLU_1147912_0_0_1"/>
<dbReference type="Proteomes" id="UP000054248">
    <property type="component" value="Unassembled WGS sequence"/>
</dbReference>
<dbReference type="OrthoDB" id="3294281at2759"/>
<reference evidence="2 3" key="1">
    <citation type="submission" date="2014-04" db="EMBL/GenBank/DDBJ databases">
        <authorList>
            <consortium name="DOE Joint Genome Institute"/>
            <person name="Kuo A."/>
            <person name="Girlanda M."/>
            <person name="Perotto S."/>
            <person name="Kohler A."/>
            <person name="Nagy L.G."/>
            <person name="Floudas D."/>
            <person name="Copeland A."/>
            <person name="Barry K.W."/>
            <person name="Cichocki N."/>
            <person name="Veneault-Fourrey C."/>
            <person name="LaButti K."/>
            <person name="Lindquist E.A."/>
            <person name="Lipzen A."/>
            <person name="Lundell T."/>
            <person name="Morin E."/>
            <person name="Murat C."/>
            <person name="Sun H."/>
            <person name="Tunlid A."/>
            <person name="Henrissat B."/>
            <person name="Grigoriev I.V."/>
            <person name="Hibbett D.S."/>
            <person name="Martin F."/>
            <person name="Nordberg H.P."/>
            <person name="Cantor M.N."/>
            <person name="Hua S.X."/>
        </authorList>
    </citation>
    <scope>NUCLEOTIDE SEQUENCE [LARGE SCALE GENOMIC DNA]</scope>
    <source>
        <strain evidence="2 3">MUT 4182</strain>
    </source>
</reference>
<protein>
    <submittedName>
        <fullName evidence="2">Uncharacterized protein</fullName>
    </submittedName>
</protein>
<evidence type="ECO:0000313" key="3">
    <source>
        <dbReference type="Proteomes" id="UP000054248"/>
    </source>
</evidence>
<dbReference type="AlphaFoldDB" id="A0A0C3QW50"/>
<feature type="compositionally biased region" description="Low complexity" evidence="1">
    <location>
        <begin position="11"/>
        <end position="28"/>
    </location>
</feature>
<proteinExistence type="predicted"/>
<reference evidence="3" key="2">
    <citation type="submission" date="2015-01" db="EMBL/GenBank/DDBJ databases">
        <title>Evolutionary Origins and Diversification of the Mycorrhizal Mutualists.</title>
        <authorList>
            <consortium name="DOE Joint Genome Institute"/>
            <consortium name="Mycorrhizal Genomics Consortium"/>
            <person name="Kohler A."/>
            <person name="Kuo A."/>
            <person name="Nagy L.G."/>
            <person name="Floudas D."/>
            <person name="Copeland A."/>
            <person name="Barry K.W."/>
            <person name="Cichocki N."/>
            <person name="Veneault-Fourrey C."/>
            <person name="LaButti K."/>
            <person name="Lindquist E.A."/>
            <person name="Lipzen A."/>
            <person name="Lundell T."/>
            <person name="Morin E."/>
            <person name="Murat C."/>
            <person name="Riley R."/>
            <person name="Ohm R."/>
            <person name="Sun H."/>
            <person name="Tunlid A."/>
            <person name="Henrissat B."/>
            <person name="Grigoriev I.V."/>
            <person name="Hibbett D.S."/>
            <person name="Martin F."/>
        </authorList>
    </citation>
    <scope>NUCLEOTIDE SEQUENCE [LARGE SCALE GENOMIC DNA]</scope>
    <source>
        <strain evidence="3">MUT 4182</strain>
    </source>
</reference>
<gene>
    <name evidence="2" type="ORF">M407DRAFT_4103</name>
</gene>
<evidence type="ECO:0000256" key="1">
    <source>
        <dbReference type="SAM" id="MobiDB-lite"/>
    </source>
</evidence>
<feature type="compositionally biased region" description="Polar residues" evidence="1">
    <location>
        <begin position="179"/>
        <end position="219"/>
    </location>
</feature>
<organism evidence="2 3">
    <name type="scientific">Tulasnella calospora MUT 4182</name>
    <dbReference type="NCBI Taxonomy" id="1051891"/>
    <lineage>
        <taxon>Eukaryota</taxon>
        <taxon>Fungi</taxon>
        <taxon>Dikarya</taxon>
        <taxon>Basidiomycota</taxon>
        <taxon>Agaricomycotina</taxon>
        <taxon>Agaricomycetes</taxon>
        <taxon>Cantharellales</taxon>
        <taxon>Tulasnellaceae</taxon>
        <taxon>Tulasnella</taxon>
    </lineage>
</organism>
<sequence length="242" mass="26271">MAATGLYLSATALPSTPSRPPSRASQAPIQSRNKWENIVEIHANILSVLKNTHWPHHSEDSVKSLITVIKQIPMAKSPSQGDATHEFADADQLTSALESVRTKLNAASARHGASTKTTAFFHHSEACNQVLNTCRKNVADVLRTLRNVTSHVLVEPETAPLDENQAHRTPSTLGKEASLDNTGQRPDTISRSNQQSDNTPEAASTLNGESAVKNDSTYGQHRRRGENAPGSHDSTVRDFETV</sequence>
<name>A0A0C3QW50_9AGAM</name>
<keyword evidence="3" id="KW-1185">Reference proteome</keyword>